<accession>A0A091C901</accession>
<keyword evidence="1" id="KW-0472">Membrane</keyword>
<evidence type="ECO:0000256" key="1">
    <source>
        <dbReference type="SAM" id="Phobius"/>
    </source>
</evidence>
<dbReference type="Proteomes" id="UP000029380">
    <property type="component" value="Unassembled WGS sequence"/>
</dbReference>
<name>A0A091C901_9ENTE</name>
<evidence type="ECO:0000313" key="2">
    <source>
        <dbReference type="EMBL" id="KFN93499.1"/>
    </source>
</evidence>
<sequence>MGIKDVLNKMKPQDQSCCSVEIEEKKKRMKKNSRIIIIVVTINLEVCKIYASNK</sequence>
<comment type="caution">
    <text evidence="2">The sequence shown here is derived from an EMBL/GenBank/DDBJ whole genome shotgun (WGS) entry which is preliminary data.</text>
</comment>
<dbReference type="PATRIC" id="fig|1302649.3.peg.324"/>
<reference evidence="2 3" key="1">
    <citation type="submission" date="2014-08" db="EMBL/GenBank/DDBJ databases">
        <title>Genome sequence of Tetragenococcus muriaticus.</title>
        <authorList>
            <person name="Chuea-nongthon C."/>
            <person name="Rodtong S."/>
            <person name="Yongsawatdigul J."/>
            <person name="Steele J.L."/>
            <person name="Liu X.-y."/>
            <person name="Speers J."/>
            <person name="Glasner J.D."/>
            <person name="Neeno-Eckwall E.C."/>
        </authorList>
    </citation>
    <scope>NUCLEOTIDE SEQUENCE [LARGE SCALE GENOMIC DNA]</scope>
    <source>
        <strain evidence="2 3">PMC-11-5</strain>
    </source>
</reference>
<dbReference type="AlphaFoldDB" id="A0A091C901"/>
<evidence type="ECO:0000313" key="3">
    <source>
        <dbReference type="Proteomes" id="UP000029380"/>
    </source>
</evidence>
<dbReference type="RefSeq" id="WP_231556726.1">
    <property type="nucleotide sequence ID" value="NZ_JPVU01000032.1"/>
</dbReference>
<dbReference type="EMBL" id="JPVU01000032">
    <property type="protein sequence ID" value="KFN93499.1"/>
    <property type="molecule type" value="Genomic_DNA"/>
</dbReference>
<protein>
    <submittedName>
        <fullName evidence="2">Uncharacterized protein</fullName>
    </submittedName>
</protein>
<organism evidence="2 3">
    <name type="scientific">Tetragenococcus muriaticus PMC-11-5</name>
    <dbReference type="NCBI Taxonomy" id="1302649"/>
    <lineage>
        <taxon>Bacteria</taxon>
        <taxon>Bacillati</taxon>
        <taxon>Bacillota</taxon>
        <taxon>Bacilli</taxon>
        <taxon>Lactobacillales</taxon>
        <taxon>Enterococcaceae</taxon>
        <taxon>Tetragenococcus</taxon>
    </lineage>
</organism>
<feature type="transmembrane region" description="Helical" evidence="1">
    <location>
        <begin position="35"/>
        <end position="51"/>
    </location>
</feature>
<proteinExistence type="predicted"/>
<gene>
    <name evidence="2" type="ORF">TMUPMC115_0324</name>
</gene>
<keyword evidence="1" id="KW-0812">Transmembrane</keyword>
<keyword evidence="1" id="KW-1133">Transmembrane helix</keyword>